<organism evidence="6 7">
    <name type="scientific">Eimeria tenella</name>
    <name type="common">Coccidian parasite</name>
    <dbReference type="NCBI Taxonomy" id="5802"/>
    <lineage>
        <taxon>Eukaryota</taxon>
        <taxon>Sar</taxon>
        <taxon>Alveolata</taxon>
        <taxon>Apicomplexa</taxon>
        <taxon>Conoidasida</taxon>
        <taxon>Coccidia</taxon>
        <taxon>Eucoccidiorida</taxon>
        <taxon>Eimeriorina</taxon>
        <taxon>Eimeriidae</taxon>
        <taxon>Eimeria</taxon>
    </lineage>
</organism>
<dbReference type="GO" id="GO:0005829">
    <property type="term" value="C:cytosol"/>
    <property type="evidence" value="ECO:0007669"/>
    <property type="project" value="TreeGrafter"/>
</dbReference>
<dbReference type="OMA" id="VASECKL"/>
<evidence type="ECO:0000256" key="1">
    <source>
        <dbReference type="ARBA" id="ARBA00022737"/>
    </source>
</evidence>
<dbReference type="InterPro" id="IPR003593">
    <property type="entry name" value="AAA+_ATPase"/>
</dbReference>
<dbReference type="InterPro" id="IPR027417">
    <property type="entry name" value="P-loop_NTPase"/>
</dbReference>
<dbReference type="Pfam" id="PF17862">
    <property type="entry name" value="AAA_lid_3"/>
    <property type="match status" value="1"/>
</dbReference>
<dbReference type="VEuPathDB" id="ToxoDB:ETH_00026020"/>
<dbReference type="FunFam" id="3.40.50.300:FF:000012">
    <property type="entry name" value="Transitional endoplasmic reticulum ATPase"/>
    <property type="match status" value="1"/>
</dbReference>
<evidence type="ECO:0000313" key="6">
    <source>
        <dbReference type="EMBL" id="CDJ45382.1"/>
    </source>
</evidence>
<dbReference type="GO" id="GO:0005524">
    <property type="term" value="F:ATP binding"/>
    <property type="evidence" value="ECO:0007669"/>
    <property type="project" value="UniProtKB-KW"/>
</dbReference>
<reference evidence="6" key="1">
    <citation type="submission" date="2013-10" db="EMBL/GenBank/DDBJ databases">
        <title>Genomic analysis of the causative agents of coccidiosis in chickens.</title>
        <authorList>
            <person name="Reid A.J."/>
            <person name="Blake D."/>
            <person name="Billington K."/>
            <person name="Browne H."/>
            <person name="Dunn M."/>
            <person name="Hung S."/>
            <person name="Kawahara F."/>
            <person name="Miranda-Saavedra D."/>
            <person name="Mourier T."/>
            <person name="Nagra H."/>
            <person name="Otto T.D."/>
            <person name="Rawlings N."/>
            <person name="Sanchez A."/>
            <person name="Sanders M."/>
            <person name="Subramaniam C."/>
            <person name="Tay Y."/>
            <person name="Dear P."/>
            <person name="Doerig C."/>
            <person name="Gruber A."/>
            <person name="Parkinson J."/>
            <person name="Shirley M."/>
            <person name="Wan K.L."/>
            <person name="Berriman M."/>
            <person name="Tomley F."/>
            <person name="Pain A."/>
        </authorList>
    </citation>
    <scope>NUCLEOTIDE SEQUENCE [LARGE SCALE GENOMIC DNA]</scope>
    <source>
        <strain evidence="6">Houghton</strain>
    </source>
</reference>
<dbReference type="PROSITE" id="PS00674">
    <property type="entry name" value="AAA"/>
    <property type="match status" value="1"/>
</dbReference>
<dbReference type="GO" id="GO:0005634">
    <property type="term" value="C:nucleus"/>
    <property type="evidence" value="ECO:0007669"/>
    <property type="project" value="TreeGrafter"/>
</dbReference>
<comment type="similarity">
    <text evidence="4">Belongs to the AAA ATPase family.</text>
</comment>
<keyword evidence="6" id="KW-0131">Cell cycle</keyword>
<dbReference type="SMART" id="SM00382">
    <property type="entry name" value="AAA"/>
    <property type="match status" value="1"/>
</dbReference>
<evidence type="ECO:0000313" key="7">
    <source>
        <dbReference type="Proteomes" id="UP000030747"/>
    </source>
</evidence>
<dbReference type="Pfam" id="PF00004">
    <property type="entry name" value="AAA"/>
    <property type="match status" value="1"/>
</dbReference>
<dbReference type="GO" id="GO:0051301">
    <property type="term" value="P:cell division"/>
    <property type="evidence" value="ECO:0007669"/>
    <property type="project" value="UniProtKB-KW"/>
</dbReference>
<keyword evidence="1" id="KW-0677">Repeat</keyword>
<dbReference type="AlphaFoldDB" id="U6L4Q2"/>
<dbReference type="Gene3D" id="1.10.8.60">
    <property type="match status" value="1"/>
</dbReference>
<proteinExistence type="inferred from homology"/>
<sequence>MRLDGDVDKDLEFALVGEGAEVYTGQEGLDRETFDSASEVTYDDVGGLRREVQLLREFVELPLRFPSVFKQMGISTPRGVLLHGASGVGKTLLAKAVATECGANFLVVNGPEIMSRMAGETEANLRRVFEEAANLSPCLLFIDEIDSIAAKREKAQGELEKRLVAQLLTLMDGIGANKNVVVLAATNRPNQLDPALRRFGRFDREIEVPVPDAAGRLEILKKKTQRMRLAANVDLQRLAADAHGFVGADLEQLCLEAALLCLRQQLQHIDFDKDAVDPQVLQRLEVGQQHFVAALAAVNPSALRERHVEVPNVRWGDIGGLEEVKRELKET</sequence>
<dbReference type="GO" id="GO:0051228">
    <property type="term" value="P:mitotic spindle disassembly"/>
    <property type="evidence" value="ECO:0007669"/>
    <property type="project" value="TreeGrafter"/>
</dbReference>
<feature type="non-terminal residue" evidence="6">
    <location>
        <position position="331"/>
    </location>
</feature>
<keyword evidence="2 4" id="KW-0547">Nucleotide-binding</keyword>
<keyword evidence="7" id="KW-1185">Reference proteome</keyword>
<dbReference type="InterPro" id="IPR003960">
    <property type="entry name" value="ATPase_AAA_CS"/>
</dbReference>
<dbReference type="SUPFAM" id="SSF52540">
    <property type="entry name" value="P-loop containing nucleoside triphosphate hydrolases"/>
    <property type="match status" value="1"/>
</dbReference>
<dbReference type="FunFam" id="1.10.8.60:FF:000057">
    <property type="entry name" value="AAA family ATPase, CDC48 subfamily"/>
    <property type="match status" value="1"/>
</dbReference>
<dbReference type="InterPro" id="IPR041569">
    <property type="entry name" value="AAA_lid_3"/>
</dbReference>
<dbReference type="Proteomes" id="UP000030747">
    <property type="component" value="Unassembled WGS sequence"/>
</dbReference>
<dbReference type="VEuPathDB" id="ToxoDB:ETH2_0404600"/>
<evidence type="ECO:0000256" key="2">
    <source>
        <dbReference type="ARBA" id="ARBA00022741"/>
    </source>
</evidence>
<dbReference type="GO" id="GO:0034098">
    <property type="term" value="C:VCP-NPL4-UFD1 AAA ATPase complex"/>
    <property type="evidence" value="ECO:0007669"/>
    <property type="project" value="TreeGrafter"/>
</dbReference>
<dbReference type="InterPro" id="IPR003959">
    <property type="entry name" value="ATPase_AAA_core"/>
</dbReference>
<reference evidence="6" key="2">
    <citation type="submission" date="2013-10" db="EMBL/GenBank/DDBJ databases">
        <authorList>
            <person name="Aslett M."/>
        </authorList>
    </citation>
    <scope>NUCLEOTIDE SEQUENCE [LARGE SCALE GENOMIC DNA]</scope>
    <source>
        <strain evidence="6">Houghton</strain>
    </source>
</reference>
<dbReference type="RefSeq" id="XP_013236128.1">
    <property type="nucleotide sequence ID" value="XM_013380674.1"/>
</dbReference>
<protein>
    <submittedName>
        <fullName evidence="6">Cell division protein 48, putative</fullName>
    </submittedName>
</protein>
<evidence type="ECO:0000256" key="3">
    <source>
        <dbReference type="ARBA" id="ARBA00022840"/>
    </source>
</evidence>
<dbReference type="GeneID" id="25254300"/>
<accession>U6L4Q2</accession>
<dbReference type="PANTHER" id="PTHR23077">
    <property type="entry name" value="AAA-FAMILY ATPASE"/>
    <property type="match status" value="1"/>
</dbReference>
<gene>
    <name evidence="6" type="ORF">ETH_00026020</name>
</gene>
<name>U6L4Q2_EIMTE</name>
<dbReference type="EMBL" id="HG678201">
    <property type="protein sequence ID" value="CDJ45382.1"/>
    <property type="molecule type" value="Genomic_DNA"/>
</dbReference>
<dbReference type="GO" id="GO:0031593">
    <property type="term" value="F:polyubiquitin modification-dependent protein binding"/>
    <property type="evidence" value="ECO:0007669"/>
    <property type="project" value="TreeGrafter"/>
</dbReference>
<evidence type="ECO:0000256" key="4">
    <source>
        <dbReference type="RuleBase" id="RU003651"/>
    </source>
</evidence>
<keyword evidence="3 4" id="KW-0067">ATP-binding</keyword>
<dbReference type="InterPro" id="IPR050168">
    <property type="entry name" value="AAA_ATPase_domain"/>
</dbReference>
<evidence type="ECO:0000259" key="5">
    <source>
        <dbReference type="SMART" id="SM00382"/>
    </source>
</evidence>
<dbReference type="Gene3D" id="3.40.50.300">
    <property type="entry name" value="P-loop containing nucleotide triphosphate hydrolases"/>
    <property type="match status" value="1"/>
</dbReference>
<dbReference type="GO" id="GO:0097352">
    <property type="term" value="P:autophagosome maturation"/>
    <property type="evidence" value="ECO:0007669"/>
    <property type="project" value="TreeGrafter"/>
</dbReference>
<dbReference type="GO" id="GO:0030970">
    <property type="term" value="P:retrograde protein transport, ER to cytosol"/>
    <property type="evidence" value="ECO:0007669"/>
    <property type="project" value="TreeGrafter"/>
</dbReference>
<dbReference type="OrthoDB" id="27435at2759"/>
<keyword evidence="6" id="KW-0132">Cell division</keyword>
<dbReference type="CDD" id="cd19503">
    <property type="entry name" value="RecA-like_CDC48_NLV2_r1-like"/>
    <property type="match status" value="1"/>
</dbReference>
<dbReference type="GO" id="GO:0016887">
    <property type="term" value="F:ATP hydrolysis activity"/>
    <property type="evidence" value="ECO:0007669"/>
    <property type="project" value="InterPro"/>
</dbReference>
<feature type="domain" description="AAA+ ATPase" evidence="5">
    <location>
        <begin position="76"/>
        <end position="212"/>
    </location>
</feature>
<dbReference type="PANTHER" id="PTHR23077:SF171">
    <property type="entry name" value="NUCLEAR VALOSIN-CONTAINING PROTEIN-LIKE"/>
    <property type="match status" value="1"/>
</dbReference>